<evidence type="ECO:0000313" key="2">
    <source>
        <dbReference type="EMBL" id="MFD0851092.1"/>
    </source>
</evidence>
<feature type="non-terminal residue" evidence="2">
    <location>
        <position position="35"/>
    </location>
</feature>
<dbReference type="InterPro" id="IPR001031">
    <property type="entry name" value="Thioesterase"/>
</dbReference>
<gene>
    <name evidence="2" type="ORF">ACFQ07_02590</name>
</gene>
<name>A0ABW3CBA4_9ACTN</name>
<proteinExistence type="predicted"/>
<evidence type="ECO:0000313" key="3">
    <source>
        <dbReference type="Proteomes" id="UP001597083"/>
    </source>
</evidence>
<evidence type="ECO:0000259" key="1">
    <source>
        <dbReference type="Pfam" id="PF00975"/>
    </source>
</evidence>
<sequence>MRLFCLPHAGGSAVFYRTWARELGPAVEVQAVQYP</sequence>
<comment type="caution">
    <text evidence="2">The sequence shown here is derived from an EMBL/GenBank/DDBJ whole genome shotgun (WGS) entry which is preliminary data.</text>
</comment>
<dbReference type="InterPro" id="IPR029058">
    <property type="entry name" value="AB_hydrolase_fold"/>
</dbReference>
<dbReference type="SUPFAM" id="SSF53474">
    <property type="entry name" value="alpha/beta-Hydrolases"/>
    <property type="match status" value="1"/>
</dbReference>
<keyword evidence="3" id="KW-1185">Reference proteome</keyword>
<organism evidence="2 3">
    <name type="scientific">Actinomadura adrarensis</name>
    <dbReference type="NCBI Taxonomy" id="1819600"/>
    <lineage>
        <taxon>Bacteria</taxon>
        <taxon>Bacillati</taxon>
        <taxon>Actinomycetota</taxon>
        <taxon>Actinomycetes</taxon>
        <taxon>Streptosporangiales</taxon>
        <taxon>Thermomonosporaceae</taxon>
        <taxon>Actinomadura</taxon>
    </lineage>
</organism>
<protein>
    <submittedName>
        <fullName evidence="2">Thioesterase domain-containing protein</fullName>
    </submittedName>
</protein>
<dbReference type="Pfam" id="PF00975">
    <property type="entry name" value="Thioesterase"/>
    <property type="match status" value="1"/>
</dbReference>
<feature type="domain" description="Thioesterase" evidence="1">
    <location>
        <begin position="2"/>
        <end position="35"/>
    </location>
</feature>
<reference evidence="3" key="1">
    <citation type="journal article" date="2019" name="Int. J. Syst. Evol. Microbiol.">
        <title>The Global Catalogue of Microorganisms (GCM) 10K type strain sequencing project: providing services to taxonomists for standard genome sequencing and annotation.</title>
        <authorList>
            <consortium name="The Broad Institute Genomics Platform"/>
            <consortium name="The Broad Institute Genome Sequencing Center for Infectious Disease"/>
            <person name="Wu L."/>
            <person name="Ma J."/>
        </authorList>
    </citation>
    <scope>NUCLEOTIDE SEQUENCE [LARGE SCALE GENOMIC DNA]</scope>
    <source>
        <strain evidence="3">JCM 31696</strain>
    </source>
</reference>
<dbReference type="EMBL" id="JBHTIR010000251">
    <property type="protein sequence ID" value="MFD0851092.1"/>
    <property type="molecule type" value="Genomic_DNA"/>
</dbReference>
<dbReference type="Proteomes" id="UP001597083">
    <property type="component" value="Unassembled WGS sequence"/>
</dbReference>
<dbReference type="Gene3D" id="3.40.50.1820">
    <property type="entry name" value="alpha/beta hydrolase"/>
    <property type="match status" value="1"/>
</dbReference>
<accession>A0ABW3CBA4</accession>